<evidence type="ECO:0000313" key="2">
    <source>
        <dbReference type="Proteomes" id="UP000003861"/>
    </source>
</evidence>
<sequence>MAKTVDELRNEIRLAVDRFERRGSTGFTKESLAAISEGVGADIGPGQLPAKADMREEIARRIDGLDDDRDHERPFRKTELETIAAELGDD</sequence>
<organism evidence="1 2">
    <name type="scientific">Halorhabdus tiamatea SARL4B</name>
    <dbReference type="NCBI Taxonomy" id="1033806"/>
    <lineage>
        <taxon>Archaea</taxon>
        <taxon>Methanobacteriati</taxon>
        <taxon>Methanobacteriota</taxon>
        <taxon>Stenosarchaea group</taxon>
        <taxon>Halobacteria</taxon>
        <taxon>Halobacteriales</taxon>
        <taxon>Haloarculaceae</taxon>
        <taxon>Halorhabdus</taxon>
    </lineage>
</organism>
<comment type="caution">
    <text evidence="1">The sequence shown here is derived from an EMBL/GenBank/DDBJ whole genome shotgun (WGS) entry which is preliminary data.</text>
</comment>
<accession>U2DG72</accession>
<dbReference type="GeneID" id="23798371"/>
<dbReference type="PATRIC" id="fig|1033806.13.peg.2686"/>
<dbReference type="OrthoDB" id="212428at2157"/>
<protein>
    <submittedName>
        <fullName evidence="1">Uncharacterized protein</fullName>
    </submittedName>
</protein>
<dbReference type="RefSeq" id="WP_008528178.1">
    <property type="nucleotide sequence ID" value="NC_021921.1"/>
</dbReference>
<dbReference type="AlphaFoldDB" id="U2DG72"/>
<reference evidence="1 2" key="1">
    <citation type="journal article" date="2011" name="J. Bacteriol.">
        <title>Genome sequence of Halorhabdus tiamatea, the first archaeon isolated from a deep-sea anoxic brine lake.</title>
        <authorList>
            <person name="Antunes A."/>
            <person name="Alam I."/>
            <person name="Bajic V.B."/>
            <person name="Stingl U."/>
        </authorList>
    </citation>
    <scope>NUCLEOTIDE SEQUENCE [LARGE SCALE GENOMIC DNA]</scope>
    <source>
        <strain evidence="1 2">SARL4B</strain>
    </source>
</reference>
<evidence type="ECO:0000313" key="1">
    <source>
        <dbReference type="EMBL" id="ERJ05012.1"/>
    </source>
</evidence>
<name>U2DG72_9EURY</name>
<dbReference type="EMBL" id="AFNT02000047">
    <property type="protein sequence ID" value="ERJ05012.1"/>
    <property type="molecule type" value="Genomic_DNA"/>
</dbReference>
<gene>
    <name evidence="1" type="ORF">HLRTI_003018</name>
</gene>
<proteinExistence type="predicted"/>
<reference evidence="1 2" key="2">
    <citation type="journal article" date="2013" name="PLoS ONE">
        <title>INDIGO - INtegrated Data Warehouse of MIcrobial GenOmes with Examples from the Red Sea Extremophiles.</title>
        <authorList>
            <person name="Alam I."/>
            <person name="Antunes A."/>
            <person name="Kamau A.A."/>
            <person name="Ba Alawi W."/>
            <person name="Kalkatawi M."/>
            <person name="Stingl U."/>
            <person name="Bajic V.B."/>
        </authorList>
    </citation>
    <scope>NUCLEOTIDE SEQUENCE [LARGE SCALE GENOMIC DNA]</scope>
    <source>
        <strain evidence="1 2">SARL4B</strain>
    </source>
</reference>
<dbReference type="Proteomes" id="UP000003861">
    <property type="component" value="Unassembled WGS sequence"/>
</dbReference>